<gene>
    <name evidence="2" type="ORF">Trichorick_01112</name>
</gene>
<reference evidence="2 3" key="1">
    <citation type="submission" date="2022-10" db="EMBL/GenBank/DDBJ databases">
        <title>Host association and intracellularity evolved multiple times independently in the Rickettsiales.</title>
        <authorList>
            <person name="Castelli M."/>
            <person name="Nardi T."/>
            <person name="Gammuto L."/>
            <person name="Bellinzona G."/>
            <person name="Sabaneyeva E."/>
            <person name="Potekhin A."/>
            <person name="Serra V."/>
            <person name="Petroni G."/>
            <person name="Sassera D."/>
        </authorList>
    </citation>
    <scope>NUCLEOTIDE SEQUENCE [LARGE SCALE GENOMIC DNA]</scope>
    <source>
        <strain evidence="2 3">Kr 154-4</strain>
    </source>
</reference>
<dbReference type="InterPro" id="IPR002559">
    <property type="entry name" value="Transposase_11"/>
</dbReference>
<accession>A0ABZ0UTT4</accession>
<evidence type="ECO:0000313" key="2">
    <source>
        <dbReference type="EMBL" id="WPY01206.1"/>
    </source>
</evidence>
<name>A0ABZ0UTT4_9RICK</name>
<protein>
    <submittedName>
        <fullName evidence="2">IS5 family transposase domain protein</fullName>
    </submittedName>
</protein>
<evidence type="ECO:0000259" key="1">
    <source>
        <dbReference type="Pfam" id="PF01609"/>
    </source>
</evidence>
<dbReference type="Pfam" id="PF01609">
    <property type="entry name" value="DDE_Tnp_1"/>
    <property type="match status" value="1"/>
</dbReference>
<dbReference type="Proteomes" id="UP001326613">
    <property type="component" value="Chromosome"/>
</dbReference>
<dbReference type="RefSeq" id="WP_410250238.1">
    <property type="nucleotide sequence ID" value="NZ_CP112932.1"/>
</dbReference>
<organism evidence="2 3">
    <name type="scientific">Candidatus Trichorickettsia mobilis</name>
    <dbReference type="NCBI Taxonomy" id="1346319"/>
    <lineage>
        <taxon>Bacteria</taxon>
        <taxon>Pseudomonadati</taxon>
        <taxon>Pseudomonadota</taxon>
        <taxon>Alphaproteobacteria</taxon>
        <taxon>Rickettsiales</taxon>
        <taxon>Rickettsiaceae</taxon>
        <taxon>Rickettsieae</taxon>
        <taxon>Candidatus Trichorickettsia</taxon>
    </lineage>
</organism>
<keyword evidence="3" id="KW-1185">Reference proteome</keyword>
<feature type="domain" description="Transposase IS4-like" evidence="1">
    <location>
        <begin position="5"/>
        <end position="104"/>
    </location>
</feature>
<evidence type="ECO:0000313" key="3">
    <source>
        <dbReference type="Proteomes" id="UP001326613"/>
    </source>
</evidence>
<proteinExistence type="predicted"/>
<dbReference type="EMBL" id="CP112932">
    <property type="protein sequence ID" value="WPY01206.1"/>
    <property type="molecule type" value="Genomic_DNA"/>
</dbReference>
<sequence>MENVKTKEVLADPGYDGENIYQMLRAKSVKPSIGPLNRLVAKKTETERQQGVAYQQTKGYHACRNKNKYGRRELAENTFFRFKNSFSSKFLSRDGNNMKNEMTLNANS</sequence>